<dbReference type="EMBL" id="JAGFNP010000016">
    <property type="protein sequence ID" value="MBO3735639.1"/>
    <property type="molecule type" value="Genomic_DNA"/>
</dbReference>
<reference evidence="2 3" key="1">
    <citation type="submission" date="2021-03" db="EMBL/GenBank/DDBJ databases">
        <title>Glycomyces sp. nov., a novel actinomycete isolated from soil.</title>
        <authorList>
            <person name="Yang X."/>
            <person name="Xu X."/>
        </authorList>
    </citation>
    <scope>NUCLEOTIDE SEQUENCE [LARGE SCALE GENOMIC DNA]</scope>
    <source>
        <strain evidence="2 3">NEAU-S30</strain>
    </source>
</reference>
<gene>
    <name evidence="2" type="ORF">J5V16_22675</name>
</gene>
<dbReference type="Proteomes" id="UP000681341">
    <property type="component" value="Unassembled WGS sequence"/>
</dbReference>
<evidence type="ECO:0000313" key="3">
    <source>
        <dbReference type="Proteomes" id="UP000681341"/>
    </source>
</evidence>
<feature type="region of interest" description="Disordered" evidence="1">
    <location>
        <begin position="475"/>
        <end position="608"/>
    </location>
</feature>
<feature type="compositionally biased region" description="Low complexity" evidence="1">
    <location>
        <begin position="1"/>
        <end position="12"/>
    </location>
</feature>
<feature type="compositionally biased region" description="Acidic residues" evidence="1">
    <location>
        <begin position="52"/>
        <end position="121"/>
    </location>
</feature>
<feature type="compositionally biased region" description="Basic and acidic residues" evidence="1">
    <location>
        <begin position="122"/>
        <end position="133"/>
    </location>
</feature>
<feature type="compositionally biased region" description="Gly residues" evidence="1">
    <location>
        <begin position="544"/>
        <end position="578"/>
    </location>
</feature>
<sequence>MSDTQQQHQTQDPDLGDQPNYDDELDPDRAVEPEAEADGEDAPADVPADPDAAPEPDDEDEGDDADVSEDEDAEDEDDDPEEEDDADDDSDEDDSEEDDEDDQEEEEEEDDDKDDEEEEDDKQGKQQYTREEWDGGAAPDNSAEIEYQRRDAEALFLSGAPCPHSTCQNRENPAEDAWIKLVSAIPEVGQVNNLTVVTTGTAAPGQDAIQSLVSQVRPDNPDNYAIRAISGHWQAFKDGFDTDPTTGIAANLKAGLRTLSEHWQGTDFDAFAEQVEVVMSNCASICDDIGDLSSGAVGLLEQKADEFYGLQGGSSGELPYPAPLYWISDHAVMFTDPFVHVRPPFRSGLCDVTDGCGHAGGLLGSLLELGGFDSDYLRETRNYVESQTQYYMDKYKNEKPPPTREQAEAWAQADANNAISDDVVDGMEDYESRSRIANEDVINRWENAEESAVSFTPEAKPSSTSNFREASDMLGDEYSGLDAGSGGFQPGGEPPDPTGGAGGGGGGGGLEPPGGVSGGLASGGSTLGSGGAFPVGPASSTMEGAGGAGGGGSMGSGRGGMGGMMGGMGGGGGRGMGGDQQPEGEHRDWLEEDEEIWGIRAIDDDPYA</sequence>
<feature type="region of interest" description="Disordered" evidence="1">
    <location>
        <begin position="1"/>
        <end position="140"/>
    </location>
</feature>
<evidence type="ECO:0000313" key="2">
    <source>
        <dbReference type="EMBL" id="MBO3735639.1"/>
    </source>
</evidence>
<dbReference type="RefSeq" id="WP_208499370.1">
    <property type="nucleotide sequence ID" value="NZ_JAGFNP010000016.1"/>
</dbReference>
<protein>
    <submittedName>
        <fullName evidence="2">Uncharacterized protein</fullName>
    </submittedName>
</protein>
<name>A0ABS3UA41_9ACTN</name>
<evidence type="ECO:0000256" key="1">
    <source>
        <dbReference type="SAM" id="MobiDB-lite"/>
    </source>
</evidence>
<accession>A0ABS3UA41</accession>
<proteinExistence type="predicted"/>
<organism evidence="2 3">
    <name type="scientific">Glycomyces niveus</name>
    <dbReference type="NCBI Taxonomy" id="2820287"/>
    <lineage>
        <taxon>Bacteria</taxon>
        <taxon>Bacillati</taxon>
        <taxon>Actinomycetota</taxon>
        <taxon>Actinomycetes</taxon>
        <taxon>Glycomycetales</taxon>
        <taxon>Glycomycetaceae</taxon>
        <taxon>Glycomyces</taxon>
    </lineage>
</organism>
<comment type="caution">
    <text evidence="2">The sequence shown here is derived from an EMBL/GenBank/DDBJ whole genome shotgun (WGS) entry which is preliminary data.</text>
</comment>
<feature type="compositionally biased region" description="Acidic residues" evidence="1">
    <location>
        <begin position="33"/>
        <end position="43"/>
    </location>
</feature>
<keyword evidence="3" id="KW-1185">Reference proteome</keyword>
<feature type="compositionally biased region" description="Gly residues" evidence="1">
    <location>
        <begin position="499"/>
        <end position="533"/>
    </location>
</feature>